<dbReference type="Proteomes" id="UP000767854">
    <property type="component" value="Unassembled WGS sequence"/>
</dbReference>
<accession>A0ABS2MS53</accession>
<evidence type="ECO:0000313" key="2">
    <source>
        <dbReference type="EMBL" id="MBM7562253.1"/>
    </source>
</evidence>
<sequence>MQNDLARPKILISACLEFNKCRYDGSVVPSTLIEKLVEYVDFIEVCPEVGIGLPIPREAVRLIQIGDSIRFVESYSGTDHTEEMDAFIDTFFKSLKTPIDGVIMKCKSPTCGLKDAKTYPGVGKMGANPGKTEGYFGRVVSEKFKGIPVEDDGRLKHYNIREQFLMSIFIQAEFREVSDRVKSTGKLKALVEFHTRHKYLFMAYQQKTLTEMGRVLANHDHLSLEDVLSQYGALLPFIYNAAPSHGKNTNMLLHLFGYFKKDLSDHEKAFFLDQLALYQNRKIPFSTVLMLIKAWVIRFDEPYLKTQRIFDLFPVELIELTDSGKGLP</sequence>
<dbReference type="Pfam" id="PF08349">
    <property type="entry name" value="DUF1722"/>
    <property type="match status" value="1"/>
</dbReference>
<dbReference type="PANTHER" id="PTHR30087">
    <property type="entry name" value="INNER MEMBRANE PROTEIN"/>
    <property type="match status" value="1"/>
</dbReference>
<organism evidence="2 3">
    <name type="scientific">Fusibacter tunisiensis</name>
    <dbReference type="NCBI Taxonomy" id="1008308"/>
    <lineage>
        <taxon>Bacteria</taxon>
        <taxon>Bacillati</taxon>
        <taxon>Bacillota</taxon>
        <taxon>Clostridia</taxon>
        <taxon>Eubacteriales</taxon>
        <taxon>Eubacteriales Family XII. Incertae Sedis</taxon>
        <taxon>Fusibacter</taxon>
    </lineage>
</organism>
<dbReference type="Pfam" id="PF04463">
    <property type="entry name" value="2-thiour_desulf"/>
    <property type="match status" value="1"/>
</dbReference>
<gene>
    <name evidence="2" type="ORF">JOC49_001796</name>
</gene>
<name>A0ABS2MS53_9FIRM</name>
<evidence type="ECO:0000313" key="3">
    <source>
        <dbReference type="Proteomes" id="UP000767854"/>
    </source>
</evidence>
<dbReference type="EMBL" id="JAFBDT010000014">
    <property type="protein sequence ID" value="MBM7562253.1"/>
    <property type="molecule type" value="Genomic_DNA"/>
</dbReference>
<protein>
    <submittedName>
        <fullName evidence="2">Uncharacterized protein YbgA (DUF1722 family)/uncharacterized protein YbbK (DUF523 family)</fullName>
    </submittedName>
</protein>
<reference evidence="2 3" key="1">
    <citation type="submission" date="2021-01" db="EMBL/GenBank/DDBJ databases">
        <title>Genomic Encyclopedia of Type Strains, Phase IV (KMG-IV): sequencing the most valuable type-strain genomes for metagenomic binning, comparative biology and taxonomic classification.</title>
        <authorList>
            <person name="Goeker M."/>
        </authorList>
    </citation>
    <scope>NUCLEOTIDE SEQUENCE [LARGE SCALE GENOMIC DNA]</scope>
    <source>
        <strain evidence="2 3">DSM 24436</strain>
    </source>
</reference>
<dbReference type="PANTHER" id="PTHR30087:SF0">
    <property type="entry name" value="INNER MEMBRANE PROTEIN"/>
    <property type="match status" value="1"/>
</dbReference>
<feature type="domain" description="DUF1722" evidence="1">
    <location>
        <begin position="198"/>
        <end position="314"/>
    </location>
</feature>
<keyword evidence="3" id="KW-1185">Reference proteome</keyword>
<dbReference type="InterPro" id="IPR007553">
    <property type="entry name" value="2-thiour_desulf"/>
</dbReference>
<evidence type="ECO:0000259" key="1">
    <source>
        <dbReference type="Pfam" id="PF08349"/>
    </source>
</evidence>
<comment type="caution">
    <text evidence="2">The sequence shown here is derived from an EMBL/GenBank/DDBJ whole genome shotgun (WGS) entry which is preliminary data.</text>
</comment>
<dbReference type="RefSeq" id="WP_279381206.1">
    <property type="nucleotide sequence ID" value="NZ_JAFBDT010000014.1"/>
</dbReference>
<proteinExistence type="predicted"/>
<dbReference type="InterPro" id="IPR013560">
    <property type="entry name" value="DUF1722"/>
</dbReference>